<evidence type="ECO:0008006" key="4">
    <source>
        <dbReference type="Google" id="ProtNLM"/>
    </source>
</evidence>
<dbReference type="OrthoDB" id="1045822at2759"/>
<proteinExistence type="predicted"/>
<dbReference type="InParanoid" id="A0A409VKQ1"/>
<keyword evidence="3" id="KW-1185">Reference proteome</keyword>
<protein>
    <recommendedName>
        <fullName evidence="4">PLAC8-domain-containing protein</fullName>
    </recommendedName>
</protein>
<dbReference type="PANTHER" id="PTHR15907">
    <property type="entry name" value="DUF614 FAMILY PROTEIN-RELATED"/>
    <property type="match status" value="1"/>
</dbReference>
<evidence type="ECO:0000313" key="3">
    <source>
        <dbReference type="Proteomes" id="UP000284842"/>
    </source>
</evidence>
<comment type="caution">
    <text evidence="2">The sequence shown here is derived from an EMBL/GenBank/DDBJ whole genome shotgun (WGS) entry which is preliminary data.</text>
</comment>
<organism evidence="2 3">
    <name type="scientific">Panaeolus cyanescens</name>
    <dbReference type="NCBI Taxonomy" id="181874"/>
    <lineage>
        <taxon>Eukaryota</taxon>
        <taxon>Fungi</taxon>
        <taxon>Dikarya</taxon>
        <taxon>Basidiomycota</taxon>
        <taxon>Agaricomycotina</taxon>
        <taxon>Agaricomycetes</taxon>
        <taxon>Agaricomycetidae</taxon>
        <taxon>Agaricales</taxon>
        <taxon>Agaricineae</taxon>
        <taxon>Galeropsidaceae</taxon>
        <taxon>Panaeolus</taxon>
    </lineage>
</organism>
<dbReference type="NCBIfam" id="TIGR01571">
    <property type="entry name" value="A_thal_Cys_rich"/>
    <property type="match status" value="1"/>
</dbReference>
<reference evidence="2 3" key="1">
    <citation type="journal article" date="2018" name="Evol. Lett.">
        <title>Horizontal gene cluster transfer increased hallucinogenic mushroom diversity.</title>
        <authorList>
            <person name="Reynolds H.T."/>
            <person name="Vijayakumar V."/>
            <person name="Gluck-Thaler E."/>
            <person name="Korotkin H.B."/>
            <person name="Matheny P.B."/>
            <person name="Slot J.C."/>
        </authorList>
    </citation>
    <scope>NUCLEOTIDE SEQUENCE [LARGE SCALE GENOMIC DNA]</scope>
    <source>
        <strain evidence="2 3">2629</strain>
    </source>
</reference>
<evidence type="ECO:0000313" key="2">
    <source>
        <dbReference type="EMBL" id="PPQ66823.1"/>
    </source>
</evidence>
<dbReference type="STRING" id="181874.A0A409VKQ1"/>
<name>A0A409VKQ1_9AGAR</name>
<gene>
    <name evidence="2" type="ORF">CVT24_008682</name>
</gene>
<dbReference type="AlphaFoldDB" id="A0A409VKQ1"/>
<feature type="region of interest" description="Disordered" evidence="1">
    <location>
        <begin position="1"/>
        <end position="24"/>
    </location>
</feature>
<accession>A0A409VKQ1</accession>
<evidence type="ECO:0000256" key="1">
    <source>
        <dbReference type="SAM" id="MobiDB-lite"/>
    </source>
</evidence>
<dbReference type="EMBL" id="NHTK01006033">
    <property type="protein sequence ID" value="PPQ66823.1"/>
    <property type="molecule type" value="Genomic_DNA"/>
</dbReference>
<dbReference type="Proteomes" id="UP000284842">
    <property type="component" value="Unassembled WGS sequence"/>
</dbReference>
<feature type="compositionally biased region" description="Low complexity" evidence="1">
    <location>
        <begin position="1"/>
        <end position="20"/>
    </location>
</feature>
<dbReference type="Pfam" id="PF04749">
    <property type="entry name" value="PLAC8"/>
    <property type="match status" value="1"/>
</dbReference>
<dbReference type="InterPro" id="IPR006461">
    <property type="entry name" value="PLAC_motif_containing"/>
</dbReference>
<sequence>MASEKAQQPIQTQQPQATPQMNIGGYRNVKNLPVNANGKRDWSFGLFGCMSDINTCCLACWCPCLAHAKNRRRLDHLNRHGVPDPNRREIVGSEDSVVYLLLEVACDMGWIMQIATRRNIRERYNIEGSGMSDCMAPFCCQACDLVQGSRELQLEEEAFESPAAIVT</sequence>